<dbReference type="InterPro" id="IPR036134">
    <property type="entry name" value="Crypto/Photolyase_FAD-like_sf"/>
</dbReference>
<evidence type="ECO:0000259" key="5">
    <source>
        <dbReference type="Pfam" id="PF03441"/>
    </source>
</evidence>
<name>F0YG05_AURAN</name>
<keyword evidence="7" id="KW-1185">Reference proteome</keyword>
<keyword evidence="4" id="KW-0274">FAD</keyword>
<evidence type="ECO:0000313" key="7">
    <source>
        <dbReference type="Proteomes" id="UP000002729"/>
    </source>
</evidence>
<dbReference type="InParanoid" id="F0YG05"/>
<evidence type="ECO:0000256" key="4">
    <source>
        <dbReference type="ARBA" id="ARBA00022827"/>
    </source>
</evidence>
<comment type="cofactor">
    <cofactor evidence="1">
        <name>FAD</name>
        <dbReference type="ChEBI" id="CHEBI:57692"/>
    </cofactor>
</comment>
<proteinExistence type="inferred from homology"/>
<dbReference type="RefSeq" id="XP_009039351.1">
    <property type="nucleotide sequence ID" value="XM_009041103.1"/>
</dbReference>
<feature type="non-terminal residue" evidence="6">
    <location>
        <position position="1"/>
    </location>
</feature>
<dbReference type="AlphaFoldDB" id="F0YG05"/>
<dbReference type="GO" id="GO:0003677">
    <property type="term" value="F:DNA binding"/>
    <property type="evidence" value="ECO:0007669"/>
    <property type="project" value="TreeGrafter"/>
</dbReference>
<dbReference type="GO" id="GO:0003904">
    <property type="term" value="F:deoxyribodipyrimidine photo-lyase activity"/>
    <property type="evidence" value="ECO:0007669"/>
    <property type="project" value="TreeGrafter"/>
</dbReference>
<dbReference type="Gene3D" id="1.10.579.10">
    <property type="entry name" value="DNA Cyclobutane Dipyrimidine Photolyase, subunit A, domain 3"/>
    <property type="match status" value="1"/>
</dbReference>
<evidence type="ECO:0000313" key="6">
    <source>
        <dbReference type="EMBL" id="EGB05806.1"/>
    </source>
</evidence>
<dbReference type="Pfam" id="PF03441">
    <property type="entry name" value="FAD_binding_7"/>
    <property type="match status" value="1"/>
</dbReference>
<dbReference type="eggNOG" id="KOG0133">
    <property type="taxonomic scope" value="Eukaryota"/>
</dbReference>
<dbReference type="InterPro" id="IPR005101">
    <property type="entry name" value="Cryptochr/Photolyase_FAD-bd"/>
</dbReference>
<accession>F0YG05</accession>
<dbReference type="GeneID" id="20220840"/>
<dbReference type="GO" id="GO:0071949">
    <property type="term" value="F:FAD binding"/>
    <property type="evidence" value="ECO:0007669"/>
    <property type="project" value="TreeGrafter"/>
</dbReference>
<evidence type="ECO:0000256" key="2">
    <source>
        <dbReference type="ARBA" id="ARBA00005862"/>
    </source>
</evidence>
<feature type="domain" description="Cryptochrome/DNA photolyase FAD-binding" evidence="5">
    <location>
        <begin position="2"/>
        <end position="72"/>
    </location>
</feature>
<dbReference type="EMBL" id="GL833138">
    <property type="protein sequence ID" value="EGB05806.1"/>
    <property type="molecule type" value="Genomic_DNA"/>
</dbReference>
<gene>
    <name evidence="6" type="ORF">AURANDRAFT_30135</name>
</gene>
<dbReference type="PANTHER" id="PTHR11455:SF9">
    <property type="entry name" value="CRYPTOCHROME CIRCADIAN CLOCK 5 ISOFORM X1"/>
    <property type="match status" value="1"/>
</dbReference>
<dbReference type="KEGG" id="aaf:AURANDRAFT_30135"/>
<feature type="non-terminal residue" evidence="6">
    <location>
        <position position="73"/>
    </location>
</feature>
<evidence type="ECO:0000256" key="3">
    <source>
        <dbReference type="ARBA" id="ARBA00022630"/>
    </source>
</evidence>
<protein>
    <recommendedName>
        <fullName evidence="5">Cryptochrome/DNA photolyase FAD-binding domain-containing protein</fullName>
    </recommendedName>
</protein>
<dbReference type="SUPFAM" id="SSF48173">
    <property type="entry name" value="Cryptochrome/photolyase FAD-binding domain"/>
    <property type="match status" value="1"/>
</dbReference>
<sequence length="73" mass="8446">LFAKWTRGATGYPFVDAGMRQLAAEGRMPHLLRQLCAAFLVRDLRVPWRWGAEWFEAHLLDHAPDANYGNWGY</sequence>
<evidence type="ECO:0000256" key="1">
    <source>
        <dbReference type="ARBA" id="ARBA00001974"/>
    </source>
</evidence>
<dbReference type="PRINTS" id="PR00147">
    <property type="entry name" value="DNAPHOTLYASE"/>
</dbReference>
<keyword evidence="3" id="KW-0285">Flavoprotein</keyword>
<dbReference type="InterPro" id="IPR002081">
    <property type="entry name" value="Cryptochrome/DNA_photolyase_1"/>
</dbReference>
<comment type="similarity">
    <text evidence="2">Belongs to the DNA photolyase class-1 family.</text>
</comment>
<organism evidence="7">
    <name type="scientific">Aureococcus anophagefferens</name>
    <name type="common">Harmful bloom alga</name>
    <dbReference type="NCBI Taxonomy" id="44056"/>
    <lineage>
        <taxon>Eukaryota</taxon>
        <taxon>Sar</taxon>
        <taxon>Stramenopiles</taxon>
        <taxon>Ochrophyta</taxon>
        <taxon>Pelagophyceae</taxon>
        <taxon>Pelagomonadales</taxon>
        <taxon>Pelagomonadaceae</taxon>
        <taxon>Aureococcus</taxon>
    </lineage>
</organism>
<dbReference type="Proteomes" id="UP000002729">
    <property type="component" value="Unassembled WGS sequence"/>
</dbReference>
<dbReference type="PANTHER" id="PTHR11455">
    <property type="entry name" value="CRYPTOCHROME"/>
    <property type="match status" value="1"/>
</dbReference>
<reference evidence="6 7" key="1">
    <citation type="journal article" date="2011" name="Proc. Natl. Acad. Sci. U.S.A.">
        <title>Niche of harmful alga Aureococcus anophagefferens revealed through ecogenomics.</title>
        <authorList>
            <person name="Gobler C.J."/>
            <person name="Berry D.L."/>
            <person name="Dyhrman S.T."/>
            <person name="Wilhelm S.W."/>
            <person name="Salamov A."/>
            <person name="Lobanov A.V."/>
            <person name="Zhang Y."/>
            <person name="Collier J.L."/>
            <person name="Wurch L.L."/>
            <person name="Kustka A.B."/>
            <person name="Dill B.D."/>
            <person name="Shah M."/>
            <person name="VerBerkmoes N.C."/>
            <person name="Kuo A."/>
            <person name="Terry A."/>
            <person name="Pangilinan J."/>
            <person name="Lindquist E.A."/>
            <person name="Lucas S."/>
            <person name="Paulsen I.T."/>
            <person name="Hattenrath-Lehmann T.K."/>
            <person name="Talmage S.C."/>
            <person name="Walker E.A."/>
            <person name="Koch F."/>
            <person name="Burson A.M."/>
            <person name="Marcoval M.A."/>
            <person name="Tang Y.Z."/>
            <person name="Lecleir G.R."/>
            <person name="Coyne K.J."/>
            <person name="Berg G.M."/>
            <person name="Bertrand E.M."/>
            <person name="Saito M.A."/>
            <person name="Gladyshev V.N."/>
            <person name="Grigoriev I.V."/>
        </authorList>
    </citation>
    <scope>NUCLEOTIDE SEQUENCE [LARGE SCALE GENOMIC DNA]</scope>
    <source>
        <strain evidence="7">CCMP 1984</strain>
    </source>
</reference>
<dbReference type="OrthoDB" id="435881at2759"/>